<accession>A0A4R2RM79</accession>
<name>A0A4R2RM79_9BACL</name>
<proteinExistence type="predicted"/>
<comment type="caution">
    <text evidence="1">The sequence shown here is derived from an EMBL/GenBank/DDBJ whole genome shotgun (WGS) entry which is preliminary data.</text>
</comment>
<dbReference type="OrthoDB" id="2990732at2"/>
<dbReference type="EMBL" id="SLXV01000044">
    <property type="protein sequence ID" value="TCP64028.1"/>
    <property type="molecule type" value="Genomic_DNA"/>
</dbReference>
<dbReference type="AlphaFoldDB" id="A0A4R2RM79"/>
<keyword evidence="2" id="KW-1185">Reference proteome</keyword>
<gene>
    <name evidence="1" type="ORF">EDD57_14416</name>
</gene>
<sequence>MVSSYEAFLKGLKPATYVNLDILSQPELIPALKEYPSWNECENFWMFFRSEEQKENFLSNCKCVDESSRHRLLGIELGFPPKAVDFYVKMSSQYDENPIETDRWYFANKVGVHYHGYHFASRIDDLEENIKWLWKTYQIVDVAEVRFNKESYSIRYLSDSDLHKAVEVIMDERVPVLESVI</sequence>
<evidence type="ECO:0000313" key="2">
    <source>
        <dbReference type="Proteomes" id="UP000294746"/>
    </source>
</evidence>
<organism evidence="1 2">
    <name type="scientific">Baia soyae</name>
    <dbReference type="NCBI Taxonomy" id="1544746"/>
    <lineage>
        <taxon>Bacteria</taxon>
        <taxon>Bacillati</taxon>
        <taxon>Bacillota</taxon>
        <taxon>Bacilli</taxon>
        <taxon>Bacillales</taxon>
        <taxon>Thermoactinomycetaceae</taxon>
        <taxon>Baia</taxon>
    </lineage>
</organism>
<dbReference type="RefSeq" id="WP_131849683.1">
    <property type="nucleotide sequence ID" value="NZ_SLXV01000044.1"/>
</dbReference>
<dbReference type="Proteomes" id="UP000294746">
    <property type="component" value="Unassembled WGS sequence"/>
</dbReference>
<reference evidence="1 2" key="1">
    <citation type="submission" date="2019-03" db="EMBL/GenBank/DDBJ databases">
        <title>Genomic Encyclopedia of Type Strains, Phase IV (KMG-IV): sequencing the most valuable type-strain genomes for metagenomic binning, comparative biology and taxonomic classification.</title>
        <authorList>
            <person name="Goeker M."/>
        </authorList>
    </citation>
    <scope>NUCLEOTIDE SEQUENCE [LARGE SCALE GENOMIC DNA]</scope>
    <source>
        <strain evidence="1 2">DSM 46831</strain>
    </source>
</reference>
<evidence type="ECO:0000313" key="1">
    <source>
        <dbReference type="EMBL" id="TCP64028.1"/>
    </source>
</evidence>
<protein>
    <submittedName>
        <fullName evidence="1">Uncharacterized protein</fullName>
    </submittedName>
</protein>